<feature type="domain" description="Bacterial bifunctional deaminase-reductase C-terminal" evidence="1">
    <location>
        <begin position="8"/>
        <end position="180"/>
    </location>
</feature>
<evidence type="ECO:0000313" key="2">
    <source>
        <dbReference type="EMBL" id="GAA2068751.1"/>
    </source>
</evidence>
<dbReference type="PANTHER" id="PTHR38011">
    <property type="entry name" value="DIHYDROFOLATE REDUCTASE FAMILY PROTEIN (AFU_ORTHOLOGUE AFUA_8G06820)"/>
    <property type="match status" value="1"/>
</dbReference>
<evidence type="ECO:0000313" key="3">
    <source>
        <dbReference type="Proteomes" id="UP001500016"/>
    </source>
</evidence>
<accession>A0ABP5HCG5</accession>
<dbReference type="Proteomes" id="UP001500016">
    <property type="component" value="Unassembled WGS sequence"/>
</dbReference>
<proteinExistence type="predicted"/>
<gene>
    <name evidence="2" type="ORF">GCM10009801_17360</name>
</gene>
<dbReference type="SUPFAM" id="SSF53597">
    <property type="entry name" value="Dihydrofolate reductase-like"/>
    <property type="match status" value="1"/>
</dbReference>
<dbReference type="PANTHER" id="PTHR38011:SF11">
    <property type="entry name" value="2,5-DIAMINO-6-RIBOSYLAMINO-4(3H)-PYRIMIDINONE 5'-PHOSPHATE REDUCTASE"/>
    <property type="match status" value="1"/>
</dbReference>
<reference evidence="3" key="1">
    <citation type="journal article" date="2019" name="Int. J. Syst. Evol. Microbiol.">
        <title>The Global Catalogue of Microorganisms (GCM) 10K type strain sequencing project: providing services to taxonomists for standard genome sequencing and annotation.</title>
        <authorList>
            <consortium name="The Broad Institute Genomics Platform"/>
            <consortium name="The Broad Institute Genome Sequencing Center for Infectious Disease"/>
            <person name="Wu L."/>
            <person name="Ma J."/>
        </authorList>
    </citation>
    <scope>NUCLEOTIDE SEQUENCE [LARGE SCALE GENOMIC DNA]</scope>
    <source>
        <strain evidence="3">JCM 15478</strain>
    </source>
</reference>
<dbReference type="EMBL" id="BAAAPE010000005">
    <property type="protein sequence ID" value="GAA2068751.1"/>
    <property type="molecule type" value="Genomic_DNA"/>
</dbReference>
<dbReference type="Gene3D" id="3.40.430.10">
    <property type="entry name" value="Dihydrofolate Reductase, subunit A"/>
    <property type="match status" value="1"/>
</dbReference>
<keyword evidence="3" id="KW-1185">Reference proteome</keyword>
<comment type="caution">
    <text evidence="2">The sequence shown here is derived from an EMBL/GenBank/DDBJ whole genome shotgun (WGS) entry which is preliminary data.</text>
</comment>
<evidence type="ECO:0000259" key="1">
    <source>
        <dbReference type="Pfam" id="PF01872"/>
    </source>
</evidence>
<name>A0ABP5HCG5_9ACTN</name>
<organism evidence="2 3">
    <name type="scientific">Streptomyces albiaxialis</name>
    <dbReference type="NCBI Taxonomy" id="329523"/>
    <lineage>
        <taxon>Bacteria</taxon>
        <taxon>Bacillati</taxon>
        <taxon>Actinomycetota</taxon>
        <taxon>Actinomycetes</taxon>
        <taxon>Kitasatosporales</taxon>
        <taxon>Streptomycetaceae</taxon>
        <taxon>Streptomyces</taxon>
    </lineage>
</organism>
<sequence length="195" mass="20430">MRRLTYLVGSSVDGFIASADGSLDAFFPLPDGLLEHVVAHYPQTLPTHLHGRLGVRDLHGPFDTVVMGRGTYEPGLKEGVVSPYSHLRQYVFSTGMTSPDPAVTVVSTDPVAAVRELKRGPGEGIWLAGGGSLAAALAPEIDELVVKIYPFVLGAGIGVFHGPIAPTHLTLTGTQVLAGGAAVHTYARESGQRPA</sequence>
<dbReference type="Pfam" id="PF01872">
    <property type="entry name" value="RibD_C"/>
    <property type="match status" value="1"/>
</dbReference>
<protein>
    <submittedName>
        <fullName evidence="2">Dihydrofolate reductase family protein</fullName>
    </submittedName>
</protein>
<dbReference type="InterPro" id="IPR050765">
    <property type="entry name" value="Riboflavin_Biosynth_HTPR"/>
</dbReference>
<dbReference type="RefSeq" id="WP_344525784.1">
    <property type="nucleotide sequence ID" value="NZ_BAAAPE010000005.1"/>
</dbReference>
<dbReference type="InterPro" id="IPR002734">
    <property type="entry name" value="RibDG_C"/>
</dbReference>
<dbReference type="InterPro" id="IPR024072">
    <property type="entry name" value="DHFR-like_dom_sf"/>
</dbReference>